<comment type="caution">
    <text evidence="9">The sequence shown here is derived from an EMBL/GenBank/DDBJ whole genome shotgun (WGS) entry which is preliminary data.</text>
</comment>
<evidence type="ECO:0000256" key="2">
    <source>
        <dbReference type="ARBA" id="ARBA00022679"/>
    </source>
</evidence>
<evidence type="ECO:0000256" key="4">
    <source>
        <dbReference type="ARBA" id="ARBA00022747"/>
    </source>
</evidence>
<evidence type="ECO:0000256" key="3">
    <source>
        <dbReference type="ARBA" id="ARBA00022691"/>
    </source>
</evidence>
<keyword evidence="1 6" id="KW-0489">Methyltransferase</keyword>
<dbReference type="GO" id="GO:0009307">
    <property type="term" value="P:DNA restriction-modification system"/>
    <property type="evidence" value="ECO:0007669"/>
    <property type="project" value="UniProtKB-KW"/>
</dbReference>
<evidence type="ECO:0000313" key="10">
    <source>
        <dbReference type="Proteomes" id="UP000605201"/>
    </source>
</evidence>
<dbReference type="InterPro" id="IPR029063">
    <property type="entry name" value="SAM-dependent_MTases_sf"/>
</dbReference>
<keyword evidence="4" id="KW-0680">Restriction system</keyword>
<accession>A0A8J6P3A3</accession>
<reference evidence="9 10" key="1">
    <citation type="submission" date="2020-08" db="EMBL/GenBank/DDBJ databases">
        <title>Bridging the membrane lipid divide: bacteria of the FCB group superphylum have the potential to synthesize archaeal ether lipids.</title>
        <authorList>
            <person name="Villanueva L."/>
            <person name="Von Meijenfeldt F.A.B."/>
            <person name="Westbye A.B."/>
            <person name="Yadav S."/>
            <person name="Hopmans E.C."/>
            <person name="Dutilh B.E."/>
            <person name="Sinninghe Damste J.S."/>
        </authorList>
    </citation>
    <scope>NUCLEOTIDE SEQUENCE [LARGE SCALE GENOMIC DNA]</scope>
    <source>
        <strain evidence="9">NIOZ-UU17</strain>
    </source>
</reference>
<keyword evidence="2 6" id="KW-0808">Transferase</keyword>
<dbReference type="Proteomes" id="UP000605201">
    <property type="component" value="Unassembled WGS sequence"/>
</dbReference>
<sequence>MAKPIAIDLFSGCGGLTLGLKQAGFKVVGAVDNDGLSVATYKANHPEVFVWEKDISELSTLIIKRKLGIRKRKLDLLAGCPPCQGFSTMRTLNGNRTIKDPRNDLIREFYRFVKDFMPKAVMLENVPGLADDERFKTFLEQMRDLGYIGNYDVLNAADYGVPQRRRRLVYLAGYKKKIEFAPKAKKQKRVKDVIADLPPAGTSGDPIHDLPEKRTPRILQLISKIPKDGGSRTDLPETEQLECHKKCTGFKDVYGRMAWNDVAPTLTSGCFNPSKGRFLHPEENRAITMREAALLQSFPMKYRFPNANNKSAVALMIGNALPPEFIKRHALKIKRTLKGL</sequence>
<dbReference type="EMBL" id="JACNIG010000243">
    <property type="protein sequence ID" value="MBC8432677.1"/>
    <property type="molecule type" value="Genomic_DNA"/>
</dbReference>
<comment type="similarity">
    <text evidence="6 7">Belongs to the class I-like SAM-binding methyltransferase superfamily. C5-methyltransferase family.</text>
</comment>
<dbReference type="PRINTS" id="PR00105">
    <property type="entry name" value="C5METTRFRASE"/>
</dbReference>
<dbReference type="Pfam" id="PF00145">
    <property type="entry name" value="DNA_methylase"/>
    <property type="match status" value="1"/>
</dbReference>
<dbReference type="PANTHER" id="PTHR10629">
    <property type="entry name" value="CYTOSINE-SPECIFIC METHYLTRANSFERASE"/>
    <property type="match status" value="1"/>
</dbReference>
<dbReference type="SUPFAM" id="SSF53335">
    <property type="entry name" value="S-adenosyl-L-methionine-dependent methyltransferases"/>
    <property type="match status" value="1"/>
</dbReference>
<dbReference type="EC" id="2.1.1.37" evidence="8"/>
<dbReference type="GO" id="GO:0003677">
    <property type="term" value="F:DNA binding"/>
    <property type="evidence" value="ECO:0007669"/>
    <property type="project" value="TreeGrafter"/>
</dbReference>
<dbReference type="InterPro" id="IPR050390">
    <property type="entry name" value="C5-Methyltransferase"/>
</dbReference>
<dbReference type="PROSITE" id="PS00094">
    <property type="entry name" value="C5_MTASE_1"/>
    <property type="match status" value="1"/>
</dbReference>
<evidence type="ECO:0000256" key="5">
    <source>
        <dbReference type="ARBA" id="ARBA00047422"/>
    </source>
</evidence>
<evidence type="ECO:0000313" key="9">
    <source>
        <dbReference type="EMBL" id="MBC8432677.1"/>
    </source>
</evidence>
<name>A0A8J6P3A3_9BACT</name>
<dbReference type="InterPro" id="IPR018117">
    <property type="entry name" value="C5_DNA_meth_AS"/>
</dbReference>
<protein>
    <recommendedName>
        <fullName evidence="8">Cytosine-specific methyltransferase</fullName>
        <ecNumber evidence="8">2.1.1.37</ecNumber>
    </recommendedName>
</protein>
<dbReference type="GO" id="GO:0032259">
    <property type="term" value="P:methylation"/>
    <property type="evidence" value="ECO:0007669"/>
    <property type="project" value="UniProtKB-KW"/>
</dbReference>
<dbReference type="AlphaFoldDB" id="A0A8J6P3A3"/>
<dbReference type="GO" id="GO:0003886">
    <property type="term" value="F:DNA (cytosine-5-)-methyltransferase activity"/>
    <property type="evidence" value="ECO:0007669"/>
    <property type="project" value="UniProtKB-EC"/>
</dbReference>
<dbReference type="InterPro" id="IPR001525">
    <property type="entry name" value="C5_MeTfrase"/>
</dbReference>
<proteinExistence type="inferred from homology"/>
<evidence type="ECO:0000256" key="1">
    <source>
        <dbReference type="ARBA" id="ARBA00022603"/>
    </source>
</evidence>
<evidence type="ECO:0000256" key="8">
    <source>
        <dbReference type="RuleBase" id="RU000417"/>
    </source>
</evidence>
<dbReference type="Gene3D" id="3.40.50.150">
    <property type="entry name" value="Vaccinia Virus protein VP39"/>
    <property type="match status" value="1"/>
</dbReference>
<organism evidence="9 10">
    <name type="scientific">Candidatus Desulfatibia vada</name>
    <dbReference type="NCBI Taxonomy" id="2841696"/>
    <lineage>
        <taxon>Bacteria</taxon>
        <taxon>Pseudomonadati</taxon>
        <taxon>Thermodesulfobacteriota</taxon>
        <taxon>Desulfobacteria</taxon>
        <taxon>Desulfobacterales</taxon>
        <taxon>Desulfobacterales incertae sedis</taxon>
        <taxon>Candidatus Desulfatibia</taxon>
    </lineage>
</organism>
<evidence type="ECO:0000256" key="6">
    <source>
        <dbReference type="PROSITE-ProRule" id="PRU01016"/>
    </source>
</evidence>
<feature type="active site" evidence="6">
    <location>
        <position position="83"/>
    </location>
</feature>
<evidence type="ECO:0000256" key="7">
    <source>
        <dbReference type="RuleBase" id="RU000416"/>
    </source>
</evidence>
<dbReference type="PANTHER" id="PTHR10629:SF52">
    <property type="entry name" value="DNA (CYTOSINE-5)-METHYLTRANSFERASE 1"/>
    <property type="match status" value="1"/>
</dbReference>
<dbReference type="PROSITE" id="PS51679">
    <property type="entry name" value="SAM_MT_C5"/>
    <property type="match status" value="1"/>
</dbReference>
<dbReference type="NCBIfam" id="TIGR00675">
    <property type="entry name" value="dcm"/>
    <property type="match status" value="1"/>
</dbReference>
<dbReference type="GO" id="GO:0044027">
    <property type="term" value="P:negative regulation of gene expression via chromosomal CpG island methylation"/>
    <property type="evidence" value="ECO:0007669"/>
    <property type="project" value="TreeGrafter"/>
</dbReference>
<keyword evidence="3 6" id="KW-0949">S-adenosyl-L-methionine</keyword>
<dbReference type="Gene3D" id="3.90.120.10">
    <property type="entry name" value="DNA Methylase, subunit A, domain 2"/>
    <property type="match status" value="1"/>
</dbReference>
<gene>
    <name evidence="9" type="ORF">H8D96_12265</name>
</gene>
<comment type="catalytic activity">
    <reaction evidence="5 8">
        <text>a 2'-deoxycytidine in DNA + S-adenosyl-L-methionine = a 5-methyl-2'-deoxycytidine in DNA + S-adenosyl-L-homocysteine + H(+)</text>
        <dbReference type="Rhea" id="RHEA:13681"/>
        <dbReference type="Rhea" id="RHEA-COMP:11369"/>
        <dbReference type="Rhea" id="RHEA-COMP:11370"/>
        <dbReference type="ChEBI" id="CHEBI:15378"/>
        <dbReference type="ChEBI" id="CHEBI:57856"/>
        <dbReference type="ChEBI" id="CHEBI:59789"/>
        <dbReference type="ChEBI" id="CHEBI:85452"/>
        <dbReference type="ChEBI" id="CHEBI:85454"/>
        <dbReference type="EC" id="2.1.1.37"/>
    </reaction>
</comment>